<dbReference type="Proteomes" id="UP000045782">
    <property type="component" value="Unassembled WGS sequence"/>
</dbReference>
<proteinExistence type="predicted"/>
<accession>A0A0U0ZU38</accession>
<dbReference type="EMBL" id="CSWP01000012">
    <property type="protein sequence ID" value="CPV69714.1"/>
    <property type="molecule type" value="Genomic_DNA"/>
</dbReference>
<name>A0A0U0ZU38_9MYCO</name>
<sequence length="325" mass="37311">MTERLFGDRGWRRSAFEQVVDEPSGPTQTEAVTAFVAAGEALLHAEAEALQRKWWWSGRRKATVADAHQSADRRFRQAHEGISGAYVGSVPGRWGLLSSDIESTIERYLRGPVESELRDRLRAIKPRLFEARIQAHEGDRTLESELTRELVRCVDLEPDNVRARRPIHHLPSRERRIPDVDFVSVAEQLDAGVHPPFNERYFHYRDVVNSLSRPRFPLATICVSFWSMQELKLHDIVVEAGDTGRRRERRKRPIGLGTAVLSHLCRSADRHGLAIFGEIMPRDRTEESSARLARWYARHGFAIKQKSPEVYTWAKIRREPQSGNP</sequence>
<dbReference type="AlphaFoldDB" id="A0A0U0ZU38"/>
<dbReference type="RefSeq" id="WP_052525522.1">
    <property type="nucleotide sequence ID" value="NZ_CP014951.1"/>
</dbReference>
<organism evidence="1 2">
    <name type="scientific">Mycobacteroides abscessus</name>
    <dbReference type="NCBI Taxonomy" id="36809"/>
    <lineage>
        <taxon>Bacteria</taxon>
        <taxon>Bacillati</taxon>
        <taxon>Actinomycetota</taxon>
        <taxon>Actinomycetes</taxon>
        <taxon>Mycobacteriales</taxon>
        <taxon>Mycobacteriaceae</taxon>
        <taxon>Mycobacteroides</taxon>
    </lineage>
</organism>
<evidence type="ECO:0000313" key="2">
    <source>
        <dbReference type="Proteomes" id="UP000045782"/>
    </source>
</evidence>
<gene>
    <name evidence="1" type="ORF">ERS075579_04626</name>
</gene>
<protein>
    <submittedName>
        <fullName evidence="1">Uncharacterized protein</fullName>
    </submittedName>
</protein>
<evidence type="ECO:0000313" key="1">
    <source>
        <dbReference type="EMBL" id="CPV69714.1"/>
    </source>
</evidence>
<reference evidence="1 2" key="1">
    <citation type="submission" date="2015-03" db="EMBL/GenBank/DDBJ databases">
        <authorList>
            <person name="Murphy D."/>
        </authorList>
    </citation>
    <scope>NUCLEOTIDE SEQUENCE [LARGE SCALE GENOMIC DNA]</scope>
    <source>
        <strain evidence="1 2">PAP088</strain>
    </source>
</reference>